<dbReference type="InterPro" id="IPR019775">
    <property type="entry name" value="WD40_repeat_CS"/>
</dbReference>
<evidence type="ECO:0000259" key="7">
    <source>
        <dbReference type="PROSITE" id="PS50197"/>
    </source>
</evidence>
<reference evidence="9 10" key="1">
    <citation type="submission" date="2018-10" db="EMBL/GenBank/DDBJ databases">
        <title>Complete genome sequence of Malassezia restricta CBS 7877.</title>
        <authorList>
            <person name="Morand S.C."/>
            <person name="Bertignac M."/>
            <person name="Iltis A."/>
            <person name="Kolder I."/>
            <person name="Pirovano W."/>
            <person name="Jourdain R."/>
            <person name="Clavaud C."/>
        </authorList>
    </citation>
    <scope>NUCLEOTIDE SEQUENCE [LARGE SCALE GENOMIC DNA]</scope>
    <source>
        <strain evidence="9 10">CBS 7877</strain>
    </source>
</reference>
<dbReference type="STRING" id="425264.A0A3G2S535"/>
<dbReference type="OrthoDB" id="26681at2759"/>
<keyword evidence="10" id="KW-1185">Reference proteome</keyword>
<dbReference type="InterPro" id="IPR015943">
    <property type="entry name" value="WD40/YVTN_repeat-like_dom_sf"/>
</dbReference>
<dbReference type="PROSITE" id="PS51783">
    <property type="entry name" value="PH_BEACH"/>
    <property type="match status" value="1"/>
</dbReference>
<feature type="region of interest" description="Disordered" evidence="6">
    <location>
        <begin position="1411"/>
        <end position="1430"/>
    </location>
</feature>
<dbReference type="PROSITE" id="PS00678">
    <property type="entry name" value="WD_REPEATS_1"/>
    <property type="match status" value="1"/>
</dbReference>
<dbReference type="InterPro" id="IPR051944">
    <property type="entry name" value="BEACH_domain_protein"/>
</dbReference>
<dbReference type="PANTHER" id="PTHR46108:SF4">
    <property type="entry name" value="BLUE CHEESE"/>
    <property type="match status" value="1"/>
</dbReference>
<dbReference type="PROSITE" id="PS50197">
    <property type="entry name" value="BEACH"/>
    <property type="match status" value="1"/>
</dbReference>
<dbReference type="FunFam" id="1.10.1540.10:FF:000001">
    <property type="entry name" value="neurobeachin isoform X1"/>
    <property type="match status" value="1"/>
</dbReference>
<evidence type="ECO:0000256" key="6">
    <source>
        <dbReference type="SAM" id="MobiDB-lite"/>
    </source>
</evidence>
<evidence type="ECO:0000256" key="4">
    <source>
        <dbReference type="ARBA" id="ARBA00073334"/>
    </source>
</evidence>
<accession>A0A3G2S535</accession>
<dbReference type="InterPro" id="IPR011011">
    <property type="entry name" value="Znf_FYVE_PHD"/>
</dbReference>
<evidence type="ECO:0000259" key="8">
    <source>
        <dbReference type="PROSITE" id="PS51783"/>
    </source>
</evidence>
<dbReference type="Proteomes" id="UP000269793">
    <property type="component" value="Chromosome III"/>
</dbReference>
<keyword evidence="2" id="KW-0677">Repeat</keyword>
<keyword evidence="1 5" id="KW-0853">WD repeat</keyword>
<dbReference type="PROSITE" id="PS50294">
    <property type="entry name" value="WD_REPEATS_REGION"/>
    <property type="match status" value="1"/>
</dbReference>
<sequence length="2268" mass="249517">MQVCISNDGRALSRSKVWRVSSMSHGATDDGMHAPLMLAQTSPSLGDSPWGAWPSATEREQERRERAGARLRSLVESVHACPSNDADTMLAVAHEVHKLLWENGSHQARVYEGFGDCGGFLAIGKLIAAVQRGREEPSASRGTELLLLTLAILTDAISHSPSNLLAFEHSLGWDALVLSLNAAVSMPDRVVALLFGMSIGHVAEGVHQFRAVSHATGSVPPWHRSVIHPQALFRAVCLAEDACAPPVARTTYVLLHDLLCDNIRNAVVLSRTPLLSRVLRTWLRGSADEQRVLRLLLLDGMKSAADVRTVFQHLLEAPSLHKECARLELLHHVAVSVHRPAALVLPAHDTHPATVHISALHRPFPPDASSGFTLALAVELHHMASQGTLDLVHVGPEGTAMRLSLQLEDRSLVYSPGHATSYALPRTQLATHTPQHIVLTHARSAPHVASTVHVYVNGQRACTLQAPWPGALPHPAPVSLGSTSPGSVWSLSSAFLHDQVVPSSIPQLLYELMPVYTGHLQGPLARFLTYPSMAHLQARLDALGDASSPPSQAYASLHAAMYTAAAHVFPSFGFYFHLQAAHTVRVDGKVLVPNEATEMSSGGHCIVHGVPTVRVPRALGDAVWGIGGCAVLLALIERADSSEALEHTLRLFLRLVTHSWRLAEDAERSHAYGVLGVLLRMHAPMLTPRIVSLLENAVVVDDQLVNIPLYRAILMDVSLWIRAPLDVQLAYMHHFARVLPLGSRRLRDVHLIRRLVHGARAAPFVPVDVINHIASLALHHYFRPRNIQATVHFITLVLGHTAPSAHTLGATGPRTDADTAYPPTACSMALVPRCAMPDARALSMARTWLDVLVRMMADDARRAAMVADLVHPKWLLMLVRPGLARDDVPLVLEFVGMLLSTSPSLAQTWTRLGGFRVLERTLPPHWDVPCVLPWMWTLLLGPHAPKSSLYHTFAHATAVAHPQALRVIVQCMAHGMMACRTAPAKRRASLPHIPAPPPGLTALEDSVRLLVVHSHNEDVRALLMLAPTLVAVLRATAPCFVDEPCGPRVCALCDALVDMLAACIAELVLSSHTLTLLHNLHAVAMPTSDPLIQSRLCTAVYIPLLARIDSLIRTRPVMRHTLELVADMLEMASNESLRSLLLQLRIFDLAQVIVYAPAALVSFKTRMQTTLALERNVLHSFATDEPSTTLSFCYEARLFLLTDASDLGFIQCVAHHATKHRTTHPQAQSCLLYMSAHWPDLVKDPLADTPPPFGAVWASTLASQQTFLRSLARDRIKTWRCEPSSLALSTLQLHARIGAWHTALRDNDSVRSARQAQDTREDIAFMRRQWADMRDSLRLPSPDVSSMDWHLDPTEGPSRARIKLWSVPHRVMQTHVSMPVAPDVHIHVSEQDAVPLPEHIDLDAMPVVDTRPSSGHTAPNVASPSPAHMAIAPPDDLSDKIRCILRTLEPGDSVKEILNTSRVVGIDVQSSLLIAGAQHLYLLDDYFQRPNGEIVNVWEAPPHERDALIVAAGVAQVAQSSTPVQIWRWEQLRLCLDRAWLHRRTALELFFHDGQSCLLVLPTQAHMTCLKDMVRAKAPSALSDSEALVDGVREMTTAPARLKGVMLRRSPVGRETLAWQERRMSNAEYLMALNTVAGRTMNDLTQFPVFPWILADYTSMTLDLTHPESFRQLDKPMGAQTEARHAEFDERYEQLLQVQLEPFHYGTHYSTANSVCGFLVRVMPFAQILQSMNGGSFDLPDRLFASVGHAWTSASEKSRADVRELIPEFFFLPEMFINMHQLDFGTTQAGTQVNHVALPPWAQNDPFLFVQKHREALESDHVSAHLHEWIDLIFGYKSRGPEAVAATNVFHPMSYADSVDLEGIDSALERQAAAQVVHNFGQTPAQLFSRPHPPRPPRAQPEPWQATDLLLYPSYLLQSVLPMTVAPGPVAHMIGLPESLCASTRDKIHLLDANLSLSFGYVDNSVRFLDHEDDLVAMLEHASVGRISCMVILRDVVVLGSDDGMTQLYALHLPNPHLETRAALPGHTAGVLCCAASSTWSIAVTGSADHSVIVWDLNRCRFVRQLKEPDQPIQLVAIDDQRGWIAAAAGSEVWVWSINGFLLVHQSTRSATNDPPSSMIFVARDFHVDKLGVLVTGHRDCIVMWDIVSNHARATPPRWRLEKNTVLSLRQSSKATCLYMPNTSTLCTGHEDGEVYVWTLPGAATLPKAPQEQCIGQCDHRFGFLDVKRACQGCGALICNKCSISCANGQLRLCIPCTGILGSRGMSL</sequence>
<dbReference type="SUPFAM" id="SSF81837">
    <property type="entry name" value="BEACH domain"/>
    <property type="match status" value="1"/>
</dbReference>
<evidence type="ECO:0000313" key="9">
    <source>
        <dbReference type="EMBL" id="AYO42469.1"/>
    </source>
</evidence>
<dbReference type="SUPFAM" id="SSF49899">
    <property type="entry name" value="Concanavalin A-like lectins/glucanases"/>
    <property type="match status" value="1"/>
</dbReference>
<dbReference type="Gene3D" id="2.30.29.30">
    <property type="entry name" value="Pleckstrin-homology domain (PH domain)/Phosphotyrosine-binding domain (PTB)"/>
    <property type="match status" value="1"/>
</dbReference>
<gene>
    <name evidence="9" type="primary">Wdfy3</name>
    <name evidence="9" type="ORF">DNF11_1519</name>
</gene>
<feature type="repeat" description="WD" evidence="5">
    <location>
        <begin position="2024"/>
        <end position="2065"/>
    </location>
</feature>
<name>A0A3G2S535_MALR7</name>
<dbReference type="EMBL" id="CP033150">
    <property type="protein sequence ID" value="AYO42469.1"/>
    <property type="molecule type" value="Genomic_DNA"/>
</dbReference>
<feature type="compositionally biased region" description="Polar residues" evidence="6">
    <location>
        <begin position="1411"/>
        <end position="1423"/>
    </location>
</feature>
<evidence type="ECO:0000256" key="2">
    <source>
        <dbReference type="ARBA" id="ARBA00022737"/>
    </source>
</evidence>
<evidence type="ECO:0000313" key="10">
    <source>
        <dbReference type="Proteomes" id="UP000269793"/>
    </source>
</evidence>
<organism evidence="9 10">
    <name type="scientific">Malassezia restricta (strain ATCC 96810 / NBRC 103918 / CBS 7877)</name>
    <name type="common">Seborrheic dermatitis infection agent</name>
    <dbReference type="NCBI Taxonomy" id="425264"/>
    <lineage>
        <taxon>Eukaryota</taxon>
        <taxon>Fungi</taxon>
        <taxon>Dikarya</taxon>
        <taxon>Basidiomycota</taxon>
        <taxon>Ustilaginomycotina</taxon>
        <taxon>Malasseziomycetes</taxon>
        <taxon>Malasseziales</taxon>
        <taxon>Malasseziaceae</taxon>
        <taxon>Malassezia</taxon>
    </lineage>
</organism>
<dbReference type="SMART" id="SM01026">
    <property type="entry name" value="Beach"/>
    <property type="match status" value="1"/>
</dbReference>
<feature type="domain" description="BEACH" evidence="7">
    <location>
        <begin position="1604"/>
        <end position="1895"/>
    </location>
</feature>
<dbReference type="VEuPathDB" id="FungiDB:DNF11_1519"/>
<dbReference type="SUPFAM" id="SSF57903">
    <property type="entry name" value="FYVE/PHD zinc finger"/>
    <property type="match status" value="1"/>
</dbReference>
<dbReference type="SMART" id="SM00320">
    <property type="entry name" value="WD40"/>
    <property type="match status" value="5"/>
</dbReference>
<dbReference type="InterPro" id="IPR011993">
    <property type="entry name" value="PH-like_dom_sf"/>
</dbReference>
<dbReference type="InterPro" id="IPR036322">
    <property type="entry name" value="WD40_repeat_dom_sf"/>
</dbReference>
<dbReference type="InterPro" id="IPR013320">
    <property type="entry name" value="ConA-like_dom_sf"/>
</dbReference>
<dbReference type="SUPFAM" id="SSF50978">
    <property type="entry name" value="WD40 repeat-like"/>
    <property type="match status" value="1"/>
</dbReference>
<protein>
    <recommendedName>
        <fullName evidence="4">Beige protein homolog 1</fullName>
    </recommendedName>
</protein>
<dbReference type="InterPro" id="IPR001680">
    <property type="entry name" value="WD40_rpt"/>
</dbReference>
<evidence type="ECO:0000256" key="5">
    <source>
        <dbReference type="PROSITE-ProRule" id="PRU00221"/>
    </source>
</evidence>
<dbReference type="PANTHER" id="PTHR46108">
    <property type="entry name" value="BLUE CHEESE"/>
    <property type="match status" value="1"/>
</dbReference>
<dbReference type="Pfam" id="PF02138">
    <property type="entry name" value="Beach"/>
    <property type="match status" value="1"/>
</dbReference>
<dbReference type="InterPro" id="IPR000409">
    <property type="entry name" value="BEACH_dom"/>
</dbReference>
<dbReference type="Gene3D" id="2.130.10.10">
    <property type="entry name" value="YVTN repeat-like/Quinoprotein amine dehydrogenase"/>
    <property type="match status" value="1"/>
</dbReference>
<evidence type="ECO:0000256" key="3">
    <source>
        <dbReference type="ARBA" id="ARBA00054699"/>
    </source>
</evidence>
<dbReference type="PROSITE" id="PS50082">
    <property type="entry name" value="WD_REPEATS_2"/>
    <property type="match status" value="1"/>
</dbReference>
<dbReference type="CDD" id="cd06071">
    <property type="entry name" value="Beach"/>
    <property type="match status" value="1"/>
</dbReference>
<dbReference type="InterPro" id="IPR036372">
    <property type="entry name" value="BEACH_dom_sf"/>
</dbReference>
<proteinExistence type="predicted"/>
<dbReference type="InterPro" id="IPR023362">
    <property type="entry name" value="PH-BEACH_dom"/>
</dbReference>
<dbReference type="SUPFAM" id="SSF50729">
    <property type="entry name" value="PH domain-like"/>
    <property type="match status" value="1"/>
</dbReference>
<dbReference type="Pfam" id="PF00400">
    <property type="entry name" value="WD40"/>
    <property type="match status" value="1"/>
</dbReference>
<evidence type="ECO:0000256" key="1">
    <source>
        <dbReference type="ARBA" id="ARBA00022574"/>
    </source>
</evidence>
<feature type="domain" description="BEACH-type PH" evidence="8">
    <location>
        <begin position="1449"/>
        <end position="1583"/>
    </location>
</feature>
<comment type="function">
    <text evidence="3">May be involved in protein sorting and cell wall formation.</text>
</comment>
<dbReference type="Gene3D" id="1.10.1540.10">
    <property type="entry name" value="BEACH domain"/>
    <property type="match status" value="1"/>
</dbReference>